<dbReference type="SMART" id="SM00356">
    <property type="entry name" value="ZnF_C3H1"/>
    <property type="match status" value="1"/>
</dbReference>
<dbReference type="SUPFAM" id="SSF90229">
    <property type="entry name" value="CCCH zinc finger"/>
    <property type="match status" value="1"/>
</dbReference>
<evidence type="ECO:0000256" key="5">
    <source>
        <dbReference type="ARBA" id="ARBA00023242"/>
    </source>
</evidence>
<gene>
    <name evidence="10" type="primary">LOC107007720</name>
</gene>
<feature type="compositionally biased region" description="Polar residues" evidence="7">
    <location>
        <begin position="51"/>
        <end position="71"/>
    </location>
</feature>
<evidence type="ECO:0000256" key="6">
    <source>
        <dbReference type="PROSITE-ProRule" id="PRU00723"/>
    </source>
</evidence>
<feature type="compositionally biased region" description="Low complexity" evidence="7">
    <location>
        <begin position="285"/>
        <end position="299"/>
    </location>
</feature>
<dbReference type="GeneID" id="107007720"/>
<feature type="domain" description="C3H1-type" evidence="8">
    <location>
        <begin position="2"/>
        <end position="29"/>
    </location>
</feature>
<evidence type="ECO:0000256" key="4">
    <source>
        <dbReference type="ARBA" id="ARBA00022833"/>
    </source>
</evidence>
<proteinExistence type="predicted"/>
<feature type="compositionally biased region" description="Low complexity" evidence="7">
    <location>
        <begin position="263"/>
        <end position="278"/>
    </location>
</feature>
<name>A0ABM1FUM4_SOLPN</name>
<accession>A0ABM1FUM4</accession>
<evidence type="ECO:0000259" key="8">
    <source>
        <dbReference type="PROSITE" id="PS50103"/>
    </source>
</evidence>
<reference evidence="9" key="1">
    <citation type="journal article" date="2014" name="Nat. Genet.">
        <title>The genome of the stress-tolerant wild tomato species Solanum pennellii.</title>
        <authorList>
            <person name="Bolger A."/>
            <person name="Scossa F."/>
            <person name="Bolger M.E."/>
            <person name="Lanz C."/>
            <person name="Maumus F."/>
            <person name="Tohge T."/>
            <person name="Quesneville H."/>
            <person name="Alseekh S."/>
            <person name="Sorensen I."/>
            <person name="Lichtenstein G."/>
            <person name="Fich E.A."/>
            <person name="Conte M."/>
            <person name="Keller H."/>
            <person name="Schneeberger K."/>
            <person name="Schwacke R."/>
            <person name="Ofner I."/>
            <person name="Vrebalov J."/>
            <person name="Xu Y."/>
            <person name="Osorio S."/>
            <person name="Aflitos S.A."/>
            <person name="Schijlen E."/>
            <person name="Jimenez-Gomez J.M."/>
            <person name="Ryngajllo M."/>
            <person name="Kimura S."/>
            <person name="Kumar R."/>
            <person name="Koenig D."/>
            <person name="Headland L.R."/>
            <person name="Maloof J.N."/>
            <person name="Sinha N."/>
            <person name="van Ham R.C."/>
            <person name="Lankhorst R.K."/>
            <person name="Mao L."/>
            <person name="Vogel A."/>
            <person name="Arsova B."/>
            <person name="Panstruga R."/>
            <person name="Fei Z."/>
            <person name="Rose J.K."/>
            <person name="Zamir D."/>
            <person name="Carrari F."/>
            <person name="Giovannoni J.J."/>
            <person name="Weigel D."/>
            <person name="Usadel B."/>
            <person name="Fernie A.R."/>
        </authorList>
    </citation>
    <scope>NUCLEOTIDE SEQUENCE [LARGE SCALE GENOMIC DNA]</scope>
    <source>
        <strain evidence="9">cv. LA0716</strain>
    </source>
</reference>
<dbReference type="PANTHER" id="PTHR46527:SF1">
    <property type="entry name" value="NUCLEOPORIN NUP42"/>
    <property type="match status" value="1"/>
</dbReference>
<protein>
    <submittedName>
        <fullName evidence="10">Zinc finger CCCH domain-containing protein 16</fullName>
    </submittedName>
</protein>
<dbReference type="PANTHER" id="PTHR46527">
    <property type="entry name" value="NUCLEOPORIN-LIKE PROTEIN 2"/>
    <property type="match status" value="1"/>
</dbReference>
<keyword evidence="3 6" id="KW-0863">Zinc-finger</keyword>
<evidence type="ECO:0000256" key="3">
    <source>
        <dbReference type="ARBA" id="ARBA00022771"/>
    </source>
</evidence>
<dbReference type="Proteomes" id="UP000694930">
    <property type="component" value="Chromosome 12"/>
</dbReference>
<organism evidence="9 10">
    <name type="scientific">Solanum pennellii</name>
    <name type="common">Tomato</name>
    <name type="synonym">Lycopersicon pennellii</name>
    <dbReference type="NCBI Taxonomy" id="28526"/>
    <lineage>
        <taxon>Eukaryota</taxon>
        <taxon>Viridiplantae</taxon>
        <taxon>Streptophyta</taxon>
        <taxon>Embryophyta</taxon>
        <taxon>Tracheophyta</taxon>
        <taxon>Spermatophyta</taxon>
        <taxon>Magnoliopsida</taxon>
        <taxon>eudicotyledons</taxon>
        <taxon>Gunneridae</taxon>
        <taxon>Pentapetalae</taxon>
        <taxon>asterids</taxon>
        <taxon>lamiids</taxon>
        <taxon>Solanales</taxon>
        <taxon>Solanaceae</taxon>
        <taxon>Solanoideae</taxon>
        <taxon>Solaneae</taxon>
        <taxon>Solanum</taxon>
        <taxon>Solanum subgen. Lycopersicon</taxon>
    </lineage>
</organism>
<evidence type="ECO:0000256" key="1">
    <source>
        <dbReference type="ARBA" id="ARBA00004123"/>
    </source>
</evidence>
<keyword evidence="2 6" id="KW-0479">Metal-binding</keyword>
<keyword evidence="4 6" id="KW-0862">Zinc</keyword>
<evidence type="ECO:0000313" key="10">
    <source>
        <dbReference type="RefSeq" id="XP_015061935.1"/>
    </source>
</evidence>
<dbReference type="InterPro" id="IPR036855">
    <property type="entry name" value="Znf_CCCH_sf"/>
</dbReference>
<keyword evidence="5" id="KW-0539">Nucleus</keyword>
<comment type="subcellular location">
    <subcellularLocation>
        <location evidence="1">Nucleus</location>
    </subcellularLocation>
</comment>
<dbReference type="RefSeq" id="XP_015061935.1">
    <property type="nucleotide sequence ID" value="XM_015206449.2"/>
</dbReference>
<feature type="region of interest" description="Disordered" evidence="7">
    <location>
        <begin position="51"/>
        <end position="114"/>
    </location>
</feature>
<dbReference type="InterPro" id="IPR000571">
    <property type="entry name" value="Znf_CCCH"/>
</dbReference>
<feature type="compositionally biased region" description="Low complexity" evidence="7">
    <location>
        <begin position="90"/>
        <end position="103"/>
    </location>
</feature>
<dbReference type="PROSITE" id="PS50103">
    <property type="entry name" value="ZF_C3H1"/>
    <property type="match status" value="1"/>
</dbReference>
<dbReference type="Gene3D" id="4.10.1000.10">
    <property type="entry name" value="Zinc finger, CCCH-type"/>
    <property type="match status" value="1"/>
</dbReference>
<reference evidence="10" key="2">
    <citation type="submission" date="2025-08" db="UniProtKB">
        <authorList>
            <consortium name="RefSeq"/>
        </authorList>
    </citation>
    <scope>IDENTIFICATION</scope>
</reference>
<evidence type="ECO:0000256" key="2">
    <source>
        <dbReference type="ARBA" id="ARBA00022723"/>
    </source>
</evidence>
<evidence type="ECO:0000256" key="7">
    <source>
        <dbReference type="SAM" id="MobiDB-lite"/>
    </source>
</evidence>
<feature type="region of interest" description="Disordered" evidence="7">
    <location>
        <begin position="204"/>
        <end position="309"/>
    </location>
</feature>
<dbReference type="InterPro" id="IPR051767">
    <property type="entry name" value="Nucleoporin_NUP42"/>
</dbReference>
<feature type="zinc finger region" description="C3H1-type" evidence="6">
    <location>
        <begin position="2"/>
        <end position="29"/>
    </location>
</feature>
<sequence>MPPRKEPCRNFMRGSCQYGERCKFLHAAQQQPKPNPFGFGIQSTNFQSTNMQQTKSNPFGFGVQSNSQPRGSSDFGLKQNQYKPFENKWTRSATTNSSSSRQTDNQPVAPNHTCTDAESCRRQIVEDFNNEKPLWLLTCYGHRKNGPCDITGDVSYEELRAVAYDDAKRGQSLMSIVERERSLVNSKVAEFENLLRNPYASTSTSALNAQSPFPGATPSASLSAQSPFPGAAPSASSPFPGAAPNASLSAQSPFPGAAPNALSSAQSSFPPSASSFSQLGTILNTGTSTPPTSTFGQPSMPGNSFKTSNSSGANAFSFGNTSTSGSFGFGTQVPTQSYQNPSTPSNIFASSGRNLFSTSTTSPHFANPSGGQLPTTSQGLFPVTTSPVSINLTNTASTEDFSGDNSIWTKKEWKIGEIPEEAPPDRYIF</sequence>
<feature type="compositionally biased region" description="Polar residues" evidence="7">
    <location>
        <begin position="300"/>
        <end position="309"/>
    </location>
</feature>
<evidence type="ECO:0000313" key="9">
    <source>
        <dbReference type="Proteomes" id="UP000694930"/>
    </source>
</evidence>
<feature type="compositionally biased region" description="Polar residues" evidence="7">
    <location>
        <begin position="104"/>
        <end position="114"/>
    </location>
</feature>
<feature type="compositionally biased region" description="Low complexity" evidence="7">
    <location>
        <begin position="223"/>
        <end position="247"/>
    </location>
</feature>
<dbReference type="Pfam" id="PF00642">
    <property type="entry name" value="zf-CCCH"/>
    <property type="match status" value="1"/>
</dbReference>
<keyword evidence="9" id="KW-1185">Reference proteome</keyword>